<dbReference type="InterPro" id="IPR040980">
    <property type="entry name" value="SWI2_SNF2"/>
</dbReference>
<dbReference type="EMBL" id="LZYE01000342">
    <property type="protein sequence ID" value="OFC30236.1"/>
    <property type="molecule type" value="Genomic_DNA"/>
</dbReference>
<feature type="region of interest" description="Disordered" evidence="1">
    <location>
        <begin position="226"/>
        <end position="246"/>
    </location>
</feature>
<proteinExistence type="predicted"/>
<evidence type="ECO:0000313" key="4">
    <source>
        <dbReference type="Proteomes" id="UP000175616"/>
    </source>
</evidence>
<dbReference type="Pfam" id="PF18766">
    <property type="entry name" value="SWI2_SNF2"/>
    <property type="match status" value="1"/>
</dbReference>
<evidence type="ECO:0000256" key="1">
    <source>
        <dbReference type="SAM" id="MobiDB-lite"/>
    </source>
</evidence>
<feature type="compositionally biased region" description="Gly residues" evidence="1">
    <location>
        <begin position="233"/>
        <end position="242"/>
    </location>
</feature>
<dbReference type="InterPro" id="IPR007409">
    <property type="entry name" value="Restrct_endonuc_type1_HsdR_N"/>
</dbReference>
<dbReference type="PANTHER" id="PTHR42927">
    <property type="entry name" value="HELICASE SUPERFAMILY 1 AND 2 DOMAIN-CONTAINING PROTEIN"/>
    <property type="match status" value="1"/>
</dbReference>
<keyword evidence="3" id="KW-0378">Hydrolase</keyword>
<dbReference type="Gene3D" id="3.40.50.300">
    <property type="entry name" value="P-loop containing nucleotide triphosphate hydrolases"/>
    <property type="match status" value="2"/>
</dbReference>
<dbReference type="InterPro" id="IPR055180">
    <property type="entry name" value="HsdR_RecA-like_helicase_dom_2"/>
</dbReference>
<evidence type="ECO:0000259" key="2">
    <source>
        <dbReference type="PROSITE" id="PS51192"/>
    </source>
</evidence>
<evidence type="ECO:0000313" key="3">
    <source>
        <dbReference type="EMBL" id="OFC30236.1"/>
    </source>
</evidence>
<sequence>MSIHNESALETEICTDLAARGWLYTPPQGSTTSPDDALYDREHALFTPDLLAWIQTTQAPAWEQLQKQYAERATTVLLERLRSTLDQHGTLHVLHHGIEILGLRRPLSLVQFRPAMGLNAELQERYAANRLRVIRQLHYSRHNQNCLDLALFLNGLPVATVEIKTDYTQSIEDAVYQYQQDRLPIDRQRRVEPLLQFPGGALVHFALSNAEVRMCTRLRGTESRFLPFNQGSNGPGHSGGAGNPPNPNGIATSYLWQEILQPDSWLEILGRYVIPVRDRKQKLTGVIFPRFHQLDVTRKILHDLRQRGPGQRYLVQHSAGSGKTHSIAWTAHLLADLHDADNRKVFDSVIVISDRTVLDDQLQKALAAHERNRGVVAYITGDKGSKSQELQEALGLDKKIIVCTLQTFPALLKRIKELQNEAEHQGDRPRSYAVLADEAHSSQTNQTAANLKVVLSQTTEGELVQEEEDWTEEDQLEQEIAQQMQAKVAPLTYIAFTATPKDKTLQLFGTRPDPSRPPGDDNIPQPFHVYSMRQAIEEGFILDVLQNYLPYKLAFQLAHRESHPQAQEVDEGNARAAVMRWVQLHSYNISQHVKIVVEHFREHVQPLLQGQAKAMVVTASRLEVTRWQTAMQRYIEEKGYDLRTLVAFSGEITDPEDPRSLERPFTETHPAMNPNLRGQSIREAFAVPRGGREPDYALLLVANKFQTGFDEPLLCGMYIHKRLQGIAAVQTLSRLNRAYPGKDTTYVLDFVNKPEDILAAFRIYYETAELQGVTDPNQIYDLRVKLDSQGWYSDADVDAVARLVVQGGSQSALDTVLVPVAKRILQSYREARGRLLQAEPNTEAYQREKDVLDALKLFKKDLGSYVRLYGFLSQIFSYGNTALEKRAIFYRLLERLLTFDRELETIDLSALELTHHTLKALQKPKIALEKGEGLYPTQTGGGEVRDRHKESLDAILQAINEVFAGEIDPQDKLIYVNNVIKGKLLDCELLVQQAIHSTKEQFADSPDLDRLLQDAVMDALASFTEMSKQALQSAQTLKELKEVLLGPAGLYEALRERGNTL</sequence>
<keyword evidence="3" id="KW-0540">Nuclease</keyword>
<dbReference type="GO" id="GO:0003677">
    <property type="term" value="F:DNA binding"/>
    <property type="evidence" value="ECO:0007669"/>
    <property type="project" value="UniProtKB-KW"/>
</dbReference>
<dbReference type="AlphaFoldDB" id="A0A1E7YKM0"/>
<gene>
    <name evidence="3" type="ORF">BAE27_12065</name>
</gene>
<comment type="caution">
    <text evidence="3">The sequence shown here is derived from an EMBL/GenBank/DDBJ whole genome shotgun (WGS) entry which is preliminary data.</text>
</comment>
<dbReference type="Gene3D" id="3.90.1570.50">
    <property type="match status" value="1"/>
</dbReference>
<dbReference type="Proteomes" id="UP000175616">
    <property type="component" value="Unassembled WGS sequence"/>
</dbReference>
<feature type="domain" description="Helicase ATP-binding" evidence="2">
    <location>
        <begin position="304"/>
        <end position="518"/>
    </location>
</feature>
<dbReference type="GO" id="GO:0009307">
    <property type="term" value="P:DNA restriction-modification system"/>
    <property type="evidence" value="ECO:0007669"/>
    <property type="project" value="UniProtKB-KW"/>
</dbReference>
<reference evidence="3 4" key="1">
    <citation type="submission" date="2016-06" db="EMBL/GenBank/DDBJ databases">
        <title>Gene turnover analysis identifies the evolutionary adaptation of the extremophile Acidithiobacillus caldus.</title>
        <authorList>
            <person name="Zhang X."/>
        </authorList>
    </citation>
    <scope>NUCLEOTIDE SEQUENCE [LARGE SCALE GENOMIC DNA]</scope>
    <source>
        <strain evidence="3 4">DX</strain>
    </source>
</reference>
<organism evidence="3 4">
    <name type="scientific">Acidithiobacillus caldus</name>
    <dbReference type="NCBI Taxonomy" id="33059"/>
    <lineage>
        <taxon>Bacteria</taxon>
        <taxon>Pseudomonadati</taxon>
        <taxon>Pseudomonadota</taxon>
        <taxon>Acidithiobacillia</taxon>
        <taxon>Acidithiobacillales</taxon>
        <taxon>Acidithiobacillaceae</taxon>
        <taxon>Acidithiobacillus</taxon>
    </lineage>
</organism>
<dbReference type="Pfam" id="PF04313">
    <property type="entry name" value="HSDR_N"/>
    <property type="match status" value="1"/>
</dbReference>
<dbReference type="SMART" id="SM00487">
    <property type="entry name" value="DEXDc"/>
    <property type="match status" value="1"/>
</dbReference>
<dbReference type="RefSeq" id="WP_070114643.1">
    <property type="nucleotide sequence ID" value="NZ_LZYE01000342.1"/>
</dbReference>
<accession>A0A1E7YKM0</accession>
<dbReference type="GO" id="GO:0009035">
    <property type="term" value="F:type I site-specific deoxyribonuclease activity"/>
    <property type="evidence" value="ECO:0007669"/>
    <property type="project" value="UniProtKB-EC"/>
</dbReference>
<dbReference type="PROSITE" id="PS51192">
    <property type="entry name" value="HELICASE_ATP_BIND_1"/>
    <property type="match status" value="1"/>
</dbReference>
<dbReference type="InterPro" id="IPR027417">
    <property type="entry name" value="P-loop_NTPase"/>
</dbReference>
<name>A0A1E7YKM0_9PROT</name>
<keyword evidence="3" id="KW-0255">Endonuclease</keyword>
<dbReference type="SUPFAM" id="SSF52540">
    <property type="entry name" value="P-loop containing nucleoside triphosphate hydrolases"/>
    <property type="match status" value="1"/>
</dbReference>
<dbReference type="PANTHER" id="PTHR42927:SF1">
    <property type="entry name" value="HELICASE SUPERFAMILY 1 AND 2 DOMAIN-CONTAINING PROTEIN"/>
    <property type="match status" value="1"/>
</dbReference>
<dbReference type="InterPro" id="IPR014001">
    <property type="entry name" value="Helicase_ATP-bd"/>
</dbReference>
<protein>
    <submittedName>
        <fullName evidence="3">Type I restriction endonuclease subunit R</fullName>
    </submittedName>
</protein>
<dbReference type="GO" id="GO:0005524">
    <property type="term" value="F:ATP binding"/>
    <property type="evidence" value="ECO:0007669"/>
    <property type="project" value="UniProtKB-KW"/>
</dbReference>
<dbReference type="Pfam" id="PF22679">
    <property type="entry name" value="T1R_D3-like"/>
    <property type="match status" value="1"/>
</dbReference>